<feature type="transmembrane region" description="Helical" evidence="1">
    <location>
        <begin position="252"/>
        <end position="271"/>
    </location>
</feature>
<evidence type="ECO:0000256" key="1">
    <source>
        <dbReference type="SAM" id="Phobius"/>
    </source>
</evidence>
<dbReference type="KEGG" id="odi:ODI_R4348"/>
<dbReference type="InterPro" id="IPR009978">
    <property type="entry name" value="Na_H_antiport_3"/>
</dbReference>
<keyword evidence="4" id="KW-1185">Reference proteome</keyword>
<dbReference type="STRING" id="1851544.ODI_01125"/>
<feature type="transmembrane region" description="Helical" evidence="1">
    <location>
        <begin position="305"/>
        <end position="325"/>
    </location>
</feature>
<reference evidence="2 4" key="1">
    <citation type="submission" date="2016-06" db="EMBL/GenBank/DDBJ databases">
        <authorList>
            <person name="Kjaerup R.B."/>
            <person name="Dalgaard T.S."/>
            <person name="Juul-Madsen H.R."/>
        </authorList>
    </citation>
    <scope>NUCLEOTIDE SEQUENCE [LARGE SCALE GENOMIC DNA]</scope>
    <source>
        <strain evidence="2">Orrdi1</strain>
    </source>
</reference>
<proteinExistence type="predicted"/>
<protein>
    <submittedName>
        <fullName evidence="2">Putative membrane protein</fullName>
    </submittedName>
</protein>
<feature type="transmembrane region" description="Helical" evidence="1">
    <location>
        <begin position="7"/>
        <end position="30"/>
    </location>
</feature>
<feature type="transmembrane region" description="Helical" evidence="1">
    <location>
        <begin position="408"/>
        <end position="428"/>
    </location>
</feature>
<accession>A0A1C3K645</accession>
<dbReference type="EMBL" id="FLRC01000044">
    <property type="protein sequence ID" value="SBT27000.1"/>
    <property type="molecule type" value="Genomic_DNA"/>
</dbReference>
<name>A0A1C3K645_9BURK</name>
<dbReference type="OrthoDB" id="248356at2"/>
<sequence length="430" mass="45464">MPAASSLAYFATALFALAVLHTFSVPFFANLAHRNGPHAGAWHFMSEVEAVFGIWAFALLVGMVALTGLPSMVEYLDTRNFTEPLFVFAIMVVAASRPIIDLVGRVVHAIARVLPVQRELATFFVILSVVPLAGSFVTEPAAMTLAALLLRGAYFQRPGQAGFKYLALGVLFVNVSIGGVLTAYAAPPVLMVAGTFGWDSAYMATHFGWRAAVAVIINAMALTLIARRALLDGDVGQDRHASPRHGADPKQMPVPFAVIAVHLAFLVGIVLSAHHPALFLGLLMLFIGFCEAYKRYQSRLMIKEGLMVGFFLAGLVVLGGLQKWWLQDLLGGLSPTVLFWGATALTAVTDNAALTYLGSLVEGTSEAWRIMLVSGAVTGGGLTVIANAPNPAGFAILKNAFPGGSISAGRLFLAALGPTGVAALMFLLPV</sequence>
<feature type="transmembrane region" description="Helical" evidence="1">
    <location>
        <begin position="120"/>
        <end position="150"/>
    </location>
</feature>
<feature type="transmembrane region" description="Helical" evidence="1">
    <location>
        <begin position="162"/>
        <end position="187"/>
    </location>
</feature>
<dbReference type="RefSeq" id="WP_067757722.1">
    <property type="nucleotide sequence ID" value="NZ_LT907988.1"/>
</dbReference>
<dbReference type="Pfam" id="PF07399">
    <property type="entry name" value="Na_H_antiport_3"/>
    <property type="match status" value="1"/>
</dbReference>
<feature type="transmembrane region" description="Helical" evidence="1">
    <location>
        <begin position="337"/>
        <end position="358"/>
    </location>
</feature>
<reference evidence="3 4" key="2">
    <citation type="submission" date="2017-08" db="EMBL/GenBank/DDBJ databases">
        <authorList>
            <person name="de Groot N.N."/>
        </authorList>
    </citation>
    <scope>NUCLEOTIDE SEQUENCE [LARGE SCALE GENOMIC DNA]</scope>
    <source>
        <strain evidence="3">Orrdi1</strain>
    </source>
</reference>
<feature type="transmembrane region" description="Helical" evidence="1">
    <location>
        <begin position="277"/>
        <end position="293"/>
    </location>
</feature>
<keyword evidence="1" id="KW-0812">Transmembrane</keyword>
<evidence type="ECO:0000313" key="3">
    <source>
        <dbReference type="EMBL" id="SOE52622.1"/>
    </source>
</evidence>
<dbReference type="AlphaFoldDB" id="A0A1C3K645"/>
<dbReference type="Proteomes" id="UP000078558">
    <property type="component" value="Chromosome I"/>
</dbReference>
<keyword evidence="1" id="KW-0472">Membrane</keyword>
<feature type="transmembrane region" description="Helical" evidence="1">
    <location>
        <begin position="370"/>
        <end position="388"/>
    </location>
</feature>
<organism evidence="2 4">
    <name type="scientific">Orrella dioscoreae</name>
    <dbReference type="NCBI Taxonomy" id="1851544"/>
    <lineage>
        <taxon>Bacteria</taxon>
        <taxon>Pseudomonadati</taxon>
        <taxon>Pseudomonadota</taxon>
        <taxon>Betaproteobacteria</taxon>
        <taxon>Burkholderiales</taxon>
        <taxon>Alcaligenaceae</taxon>
        <taxon>Orrella</taxon>
    </lineage>
</organism>
<keyword evidence="1" id="KW-1133">Transmembrane helix</keyword>
<feature type="transmembrane region" description="Helical" evidence="1">
    <location>
        <begin position="81"/>
        <end position="100"/>
    </location>
</feature>
<gene>
    <name evidence="2" type="ORF">ODI_01125</name>
    <name evidence="3" type="ORF">ODI_R4348</name>
</gene>
<feature type="transmembrane region" description="Helical" evidence="1">
    <location>
        <begin position="207"/>
        <end position="231"/>
    </location>
</feature>
<feature type="transmembrane region" description="Helical" evidence="1">
    <location>
        <begin position="50"/>
        <end position="69"/>
    </location>
</feature>
<dbReference type="EMBL" id="LT907988">
    <property type="protein sequence ID" value="SOE52622.1"/>
    <property type="molecule type" value="Genomic_DNA"/>
</dbReference>
<evidence type="ECO:0000313" key="4">
    <source>
        <dbReference type="Proteomes" id="UP000078558"/>
    </source>
</evidence>
<evidence type="ECO:0000313" key="2">
    <source>
        <dbReference type="EMBL" id="SBT27000.1"/>
    </source>
</evidence>